<dbReference type="EMBL" id="GBXM01047839">
    <property type="protein sequence ID" value="JAH60738.1"/>
    <property type="molecule type" value="Transcribed_RNA"/>
</dbReference>
<proteinExistence type="predicted"/>
<reference evidence="1" key="1">
    <citation type="submission" date="2014-11" db="EMBL/GenBank/DDBJ databases">
        <authorList>
            <person name="Amaro Gonzalez C."/>
        </authorList>
    </citation>
    <scope>NUCLEOTIDE SEQUENCE</scope>
</reference>
<evidence type="ECO:0000313" key="1">
    <source>
        <dbReference type="EMBL" id="JAH60738.1"/>
    </source>
</evidence>
<name>A0A0E9U734_ANGAN</name>
<organism evidence="1">
    <name type="scientific">Anguilla anguilla</name>
    <name type="common">European freshwater eel</name>
    <name type="synonym">Muraena anguilla</name>
    <dbReference type="NCBI Taxonomy" id="7936"/>
    <lineage>
        <taxon>Eukaryota</taxon>
        <taxon>Metazoa</taxon>
        <taxon>Chordata</taxon>
        <taxon>Craniata</taxon>
        <taxon>Vertebrata</taxon>
        <taxon>Euteleostomi</taxon>
        <taxon>Actinopterygii</taxon>
        <taxon>Neopterygii</taxon>
        <taxon>Teleostei</taxon>
        <taxon>Anguilliformes</taxon>
        <taxon>Anguillidae</taxon>
        <taxon>Anguilla</taxon>
    </lineage>
</organism>
<sequence>MWTQAMKASLKFTFSHRTSGPNCFFLSVESRVISSLSAFHLSLVVLEVPHSKLELSGLVSEVIDGLSEEGDAGETTFLVLKTAG</sequence>
<dbReference type="AlphaFoldDB" id="A0A0E9U734"/>
<accession>A0A0E9U734</accession>
<protein>
    <submittedName>
        <fullName evidence="1">Uncharacterized protein</fullName>
    </submittedName>
</protein>
<reference evidence="1" key="2">
    <citation type="journal article" date="2015" name="Fish Shellfish Immunol.">
        <title>Early steps in the European eel (Anguilla anguilla)-Vibrio vulnificus interaction in the gills: Role of the RtxA13 toxin.</title>
        <authorList>
            <person name="Callol A."/>
            <person name="Pajuelo D."/>
            <person name="Ebbesson L."/>
            <person name="Teles M."/>
            <person name="MacKenzie S."/>
            <person name="Amaro C."/>
        </authorList>
    </citation>
    <scope>NUCLEOTIDE SEQUENCE</scope>
</reference>